<proteinExistence type="predicted"/>
<dbReference type="Proteomes" id="UP000053558">
    <property type="component" value="Unassembled WGS sequence"/>
</dbReference>
<dbReference type="KEGG" id="cput:CONPUDRAFT_138724"/>
<evidence type="ECO:0000313" key="1">
    <source>
        <dbReference type="EMBL" id="EIW78448.1"/>
    </source>
</evidence>
<gene>
    <name evidence="1" type="ORF">CONPUDRAFT_138724</name>
</gene>
<dbReference type="GeneID" id="19201248"/>
<sequence>MVLLFMAQTYWRQMPVAVVRKCRICGTETSQYCTFNLHNDRKHRDKSRHDTLDLGYCETSNQDSQHYLRLSRHRIHPHCHYT</sequence>
<accession>A0A5M3MGT4</accession>
<dbReference type="AlphaFoldDB" id="A0A5M3MGT4"/>
<keyword evidence="2" id="KW-1185">Reference proteome</keyword>
<name>A0A5M3MGT4_CONPW</name>
<dbReference type="RefSeq" id="XP_007771482.1">
    <property type="nucleotide sequence ID" value="XM_007773292.1"/>
</dbReference>
<reference evidence="2" key="1">
    <citation type="journal article" date="2012" name="Science">
        <title>The Paleozoic origin of enzymatic lignin decomposition reconstructed from 31 fungal genomes.</title>
        <authorList>
            <person name="Floudas D."/>
            <person name="Binder M."/>
            <person name="Riley R."/>
            <person name="Barry K."/>
            <person name="Blanchette R.A."/>
            <person name="Henrissat B."/>
            <person name="Martinez A.T."/>
            <person name="Otillar R."/>
            <person name="Spatafora J.W."/>
            <person name="Yadav J.S."/>
            <person name="Aerts A."/>
            <person name="Benoit I."/>
            <person name="Boyd A."/>
            <person name="Carlson A."/>
            <person name="Copeland A."/>
            <person name="Coutinho P.M."/>
            <person name="de Vries R.P."/>
            <person name="Ferreira P."/>
            <person name="Findley K."/>
            <person name="Foster B."/>
            <person name="Gaskell J."/>
            <person name="Glotzer D."/>
            <person name="Gorecki P."/>
            <person name="Heitman J."/>
            <person name="Hesse C."/>
            <person name="Hori C."/>
            <person name="Igarashi K."/>
            <person name="Jurgens J.A."/>
            <person name="Kallen N."/>
            <person name="Kersten P."/>
            <person name="Kohler A."/>
            <person name="Kuees U."/>
            <person name="Kumar T.K.A."/>
            <person name="Kuo A."/>
            <person name="LaButti K."/>
            <person name="Larrondo L.F."/>
            <person name="Lindquist E."/>
            <person name="Ling A."/>
            <person name="Lombard V."/>
            <person name="Lucas S."/>
            <person name="Lundell T."/>
            <person name="Martin R."/>
            <person name="McLaughlin D.J."/>
            <person name="Morgenstern I."/>
            <person name="Morin E."/>
            <person name="Murat C."/>
            <person name="Nagy L.G."/>
            <person name="Nolan M."/>
            <person name="Ohm R.A."/>
            <person name="Patyshakuliyeva A."/>
            <person name="Rokas A."/>
            <person name="Ruiz-Duenas F.J."/>
            <person name="Sabat G."/>
            <person name="Salamov A."/>
            <person name="Samejima M."/>
            <person name="Schmutz J."/>
            <person name="Slot J.C."/>
            <person name="St John F."/>
            <person name="Stenlid J."/>
            <person name="Sun H."/>
            <person name="Sun S."/>
            <person name="Syed K."/>
            <person name="Tsang A."/>
            <person name="Wiebenga A."/>
            <person name="Young D."/>
            <person name="Pisabarro A."/>
            <person name="Eastwood D.C."/>
            <person name="Martin F."/>
            <person name="Cullen D."/>
            <person name="Grigoriev I.V."/>
            <person name="Hibbett D.S."/>
        </authorList>
    </citation>
    <scope>NUCLEOTIDE SEQUENCE [LARGE SCALE GENOMIC DNA]</scope>
    <source>
        <strain evidence="2">RWD-64-598 SS2</strain>
    </source>
</reference>
<protein>
    <submittedName>
        <fullName evidence="1">Uncharacterized protein</fullName>
    </submittedName>
</protein>
<organism evidence="1 2">
    <name type="scientific">Coniophora puteana (strain RWD-64-598)</name>
    <name type="common">Brown rot fungus</name>
    <dbReference type="NCBI Taxonomy" id="741705"/>
    <lineage>
        <taxon>Eukaryota</taxon>
        <taxon>Fungi</taxon>
        <taxon>Dikarya</taxon>
        <taxon>Basidiomycota</taxon>
        <taxon>Agaricomycotina</taxon>
        <taxon>Agaricomycetes</taxon>
        <taxon>Agaricomycetidae</taxon>
        <taxon>Boletales</taxon>
        <taxon>Coniophorineae</taxon>
        <taxon>Coniophoraceae</taxon>
        <taxon>Coniophora</taxon>
    </lineage>
</organism>
<evidence type="ECO:0000313" key="2">
    <source>
        <dbReference type="Proteomes" id="UP000053558"/>
    </source>
</evidence>
<comment type="caution">
    <text evidence="1">The sequence shown here is derived from an EMBL/GenBank/DDBJ whole genome shotgun (WGS) entry which is preliminary data.</text>
</comment>
<dbReference type="EMBL" id="JH711582">
    <property type="protein sequence ID" value="EIW78448.1"/>
    <property type="molecule type" value="Genomic_DNA"/>
</dbReference>